<sequence>MDKSNEEVDVNEQEIPFRLLPQEEQQRILDANQKKVREAPILQEWNIRVSTPFAWLIIFLVTAVMTLFAVGCVLLTGDVDWGFAYLAFGVAIAMIPYFRYLVMADKNYHYRLTTEGVIVTYQDVIPEVAYTIVRGLAWLGVVVCVFAVAVLGPFSLVGAGGMALLAIFFTDFKSEVTEHETMFKKDWDYTLIISNKKKALRFESTPFKISYSDNLYCKSEDFEKVVGLIKEQIRCVDIKHIKGHPMT</sequence>
<reference evidence="2" key="1">
    <citation type="submission" date="2022-08" db="EMBL/GenBank/DDBJ databases">
        <title>A global survey of hypervirulent Aeromonas hydrophila identified this emerging pathogen in farmed fish in the lower Mekong River basin.</title>
        <authorList>
            <person name="Xu T."/>
            <person name="Rasmussen-Ivey C.R."/>
            <person name="Moen F.S."/>
            <person name="Fernandez Bravo A."/>
            <person name="Lamy B."/>
            <person name="Beaz-Hidalgo R."/>
            <person name="Khan C.D."/>
            <person name="Castro Escarpulli G."/>
            <person name="Yasin I.S.M."/>
            <person name="Figueras M.J."/>
            <person name="Azzam Sayuti M."/>
            <person name="Karim M.M."/>
            <person name="Alam K.M."/>
            <person name="Le T.T.T."/>
            <person name="Thao N.H.P."/>
            <person name="Addo S."/>
            <person name="Duodu S."/>
            <person name="Ali S."/>
            <person name="Mey S."/>
            <person name="Somony T."/>
            <person name="Liles M.R."/>
        </authorList>
    </citation>
    <scope>NUCLEOTIDE SEQUENCE</scope>
    <source>
        <strain evidence="2">0.14</strain>
    </source>
</reference>
<dbReference type="EMBL" id="JANLFC010000122">
    <property type="protein sequence ID" value="MCR4451292.1"/>
    <property type="molecule type" value="Genomic_DNA"/>
</dbReference>
<organism evidence="2 3">
    <name type="scientific">Aeromonas veronii</name>
    <dbReference type="NCBI Taxonomy" id="654"/>
    <lineage>
        <taxon>Bacteria</taxon>
        <taxon>Pseudomonadati</taxon>
        <taxon>Pseudomonadota</taxon>
        <taxon>Gammaproteobacteria</taxon>
        <taxon>Aeromonadales</taxon>
        <taxon>Aeromonadaceae</taxon>
        <taxon>Aeromonas</taxon>
    </lineage>
</organism>
<protein>
    <submittedName>
        <fullName evidence="2">Uncharacterized protein</fullName>
    </submittedName>
</protein>
<comment type="caution">
    <text evidence="2">The sequence shown here is derived from an EMBL/GenBank/DDBJ whole genome shotgun (WGS) entry which is preliminary data.</text>
</comment>
<feature type="transmembrane region" description="Helical" evidence="1">
    <location>
        <begin position="82"/>
        <end position="102"/>
    </location>
</feature>
<evidence type="ECO:0000313" key="3">
    <source>
        <dbReference type="Proteomes" id="UP001204061"/>
    </source>
</evidence>
<feature type="transmembrane region" description="Helical" evidence="1">
    <location>
        <begin position="53"/>
        <end position="76"/>
    </location>
</feature>
<name>A0AAW5MKI3_AERVE</name>
<proteinExistence type="predicted"/>
<evidence type="ECO:0000313" key="2">
    <source>
        <dbReference type="EMBL" id="MCR4451292.1"/>
    </source>
</evidence>
<accession>A0AAW5MKI3</accession>
<evidence type="ECO:0000256" key="1">
    <source>
        <dbReference type="SAM" id="Phobius"/>
    </source>
</evidence>
<dbReference type="Proteomes" id="UP001204061">
    <property type="component" value="Unassembled WGS sequence"/>
</dbReference>
<keyword evidence="1" id="KW-0472">Membrane</keyword>
<feature type="transmembrane region" description="Helical" evidence="1">
    <location>
        <begin position="136"/>
        <end position="169"/>
    </location>
</feature>
<dbReference type="AlphaFoldDB" id="A0AAW5MKI3"/>
<keyword evidence="1" id="KW-0812">Transmembrane</keyword>
<gene>
    <name evidence="2" type="ORF">NS965_23160</name>
</gene>
<keyword evidence="1" id="KW-1133">Transmembrane helix</keyword>
<dbReference type="RefSeq" id="WP_257726293.1">
    <property type="nucleotide sequence ID" value="NZ_JANLFC010000122.1"/>
</dbReference>